<dbReference type="SUPFAM" id="SSF100950">
    <property type="entry name" value="NagB/RpiA/CoA transferase-like"/>
    <property type="match status" value="1"/>
</dbReference>
<keyword evidence="5" id="KW-1185">Reference proteome</keyword>
<dbReference type="CDD" id="cd01399">
    <property type="entry name" value="GlcN6P_deaminase"/>
    <property type="match status" value="1"/>
</dbReference>
<evidence type="ECO:0000256" key="1">
    <source>
        <dbReference type="ARBA" id="ARBA00022801"/>
    </source>
</evidence>
<evidence type="ECO:0000313" key="4">
    <source>
        <dbReference type="EMBL" id="MDW0110773.1"/>
    </source>
</evidence>
<dbReference type="Gene3D" id="3.40.50.1360">
    <property type="match status" value="1"/>
</dbReference>
<protein>
    <submittedName>
        <fullName evidence="4">Glucosamine-6-phosphate deaminase</fullName>
    </submittedName>
</protein>
<dbReference type="EMBL" id="JAUBDH010000007">
    <property type="protein sequence ID" value="MDW0110773.1"/>
    <property type="molecule type" value="Genomic_DNA"/>
</dbReference>
<dbReference type="InterPro" id="IPR006148">
    <property type="entry name" value="Glc/Gal-6P_isomerase"/>
</dbReference>
<keyword evidence="2" id="KW-0119">Carbohydrate metabolism</keyword>
<dbReference type="InterPro" id="IPR037171">
    <property type="entry name" value="NagB/RpiA_transferase-like"/>
</dbReference>
<name>A0ABU4G1D2_9BACL</name>
<evidence type="ECO:0000313" key="5">
    <source>
        <dbReference type="Proteomes" id="UP001280629"/>
    </source>
</evidence>
<comment type="caution">
    <text evidence="4">The sequence shown here is derived from an EMBL/GenBank/DDBJ whole genome shotgun (WGS) entry which is preliminary data.</text>
</comment>
<dbReference type="RefSeq" id="WP_317936385.1">
    <property type="nucleotide sequence ID" value="NZ_JAUBDH010000007.1"/>
</dbReference>
<gene>
    <name evidence="4" type="ORF">QT716_12060</name>
</gene>
<evidence type="ECO:0000256" key="2">
    <source>
        <dbReference type="ARBA" id="ARBA00023277"/>
    </source>
</evidence>
<accession>A0ABU4G1D2</accession>
<keyword evidence="1" id="KW-0378">Hydrolase</keyword>
<dbReference type="PANTHER" id="PTHR11280">
    <property type="entry name" value="GLUCOSAMINE-6-PHOSPHATE ISOMERASE"/>
    <property type="match status" value="1"/>
</dbReference>
<dbReference type="InterPro" id="IPR004547">
    <property type="entry name" value="Glucosamine6P_isomerase"/>
</dbReference>
<dbReference type="PANTHER" id="PTHR11280:SF5">
    <property type="entry name" value="GLUCOSAMINE-6-PHOSPHATE ISOMERASE"/>
    <property type="match status" value="1"/>
</dbReference>
<organism evidence="4 5">
    <name type="scientific">Sporosarcina aquimarina</name>
    <dbReference type="NCBI Taxonomy" id="114975"/>
    <lineage>
        <taxon>Bacteria</taxon>
        <taxon>Bacillati</taxon>
        <taxon>Bacillota</taxon>
        <taxon>Bacilli</taxon>
        <taxon>Bacillales</taxon>
        <taxon>Caryophanaceae</taxon>
        <taxon>Sporosarcina</taxon>
    </lineage>
</organism>
<dbReference type="Pfam" id="PF01182">
    <property type="entry name" value="Glucosamine_iso"/>
    <property type="match status" value="1"/>
</dbReference>
<sequence length="230" mass="25635">MQTIVVESKERGAEKVVELVREEMEAGRLNVLGLATGSTMEPVYEKMVASDLDFTNVTAFNLDEYIGIPATHKNSYAYYMDQLLFNKKPFKETHIENGMAEDLDAECVRYETLLKENPLDMQFLGIGENGHIAFNEPGTSPESVTHVVELTQSTIDVNSQYFTADETMPVTALTMGISSIMQAKKLIVAAFGEKKRAALEKLFAGEVTTEWPVTYLLDHPDVTVITDLKL</sequence>
<proteinExistence type="predicted"/>
<reference evidence="4 5" key="1">
    <citation type="submission" date="2023-06" db="EMBL/GenBank/DDBJ databases">
        <title>Sporosarcina sp. nov., isolated from Korean traditional fermented seafood 'Jeotgal'.</title>
        <authorList>
            <person name="Yang A.-I."/>
            <person name="Shin N.-R."/>
        </authorList>
    </citation>
    <scope>NUCLEOTIDE SEQUENCE [LARGE SCALE GENOMIC DNA]</scope>
    <source>
        <strain evidence="4 5">KCTC3840</strain>
    </source>
</reference>
<feature type="domain" description="Glucosamine/galactosamine-6-phosphate isomerase" evidence="3">
    <location>
        <begin position="11"/>
        <end position="217"/>
    </location>
</feature>
<evidence type="ECO:0000259" key="3">
    <source>
        <dbReference type="Pfam" id="PF01182"/>
    </source>
</evidence>
<dbReference type="Proteomes" id="UP001280629">
    <property type="component" value="Unassembled WGS sequence"/>
</dbReference>